<evidence type="ECO:0000313" key="2">
    <source>
        <dbReference type="EMBL" id="GAN15575.1"/>
    </source>
</evidence>
<dbReference type="Proteomes" id="UP000032025">
    <property type="component" value="Unassembled WGS sequence"/>
</dbReference>
<proteinExistence type="predicted"/>
<protein>
    <submittedName>
        <fullName evidence="2">DNA, contig: SP661</fullName>
    </submittedName>
</protein>
<name>A0A0C9M5L5_SPHPI</name>
<keyword evidence="1" id="KW-1133">Transmembrane helix</keyword>
<organism evidence="2 3">
    <name type="scientific">Sphingomonas paucimobilis NBRC 13935</name>
    <dbReference type="NCBI Taxonomy" id="1219050"/>
    <lineage>
        <taxon>Bacteria</taxon>
        <taxon>Pseudomonadati</taxon>
        <taxon>Pseudomonadota</taxon>
        <taxon>Alphaproteobacteria</taxon>
        <taxon>Sphingomonadales</taxon>
        <taxon>Sphingomonadaceae</taxon>
        <taxon>Sphingomonas</taxon>
    </lineage>
</organism>
<keyword evidence="1" id="KW-0472">Membrane</keyword>
<sequence>MSDSLFDREVAKFRQVLTTGRSSIFLQLFDFLVARSGDDRAPKEVEIALAVFGRNGEQGDLPDSVVRVSMHRLRKRLDAFYAGQPGARLQIPKGEYRLVLSDHPVPPAAPPGPSWPVRLAARGSRFWLGVLVAVVLLNAALWWVIAPGLSPNGSTNALRSTTFWRALTPGAPAVIAIGDSYVLAETDNGKDVKRLIMEPAIRSRDDFGGYMTTHPSTFYTLYDLDVYYTPVGTAAAAWNILPPLSALLRDGGVRPRLMSASRLKPPTLEGSDVIYIGPLASLGILTLPVSQASGFTMSLMANELVDRTTGKHYAMETGGSGNKQAGIDYGYIATMPGPAGKRIFVIAGLGSTAVQSMADLVADPVQLAQLSGRAGLPTSFEALYEVRTAGNVVFGRTLVVARPLQHHRR</sequence>
<dbReference type="AlphaFoldDB" id="A0A0C9M5L5"/>
<evidence type="ECO:0000313" key="3">
    <source>
        <dbReference type="Proteomes" id="UP000032025"/>
    </source>
</evidence>
<keyword evidence="3" id="KW-1185">Reference proteome</keyword>
<feature type="transmembrane region" description="Helical" evidence="1">
    <location>
        <begin position="126"/>
        <end position="145"/>
    </location>
</feature>
<reference evidence="2 3" key="1">
    <citation type="submission" date="2014-08" db="EMBL/GenBank/DDBJ databases">
        <title>Whole genome shotgun sequence of Sphingomonas paucimobilis NBRC 13935.</title>
        <authorList>
            <person name="Hosoyama A."/>
            <person name="Hashimoto M."/>
            <person name="Hosoyama Y."/>
            <person name="Noguchi M."/>
            <person name="Uohara A."/>
            <person name="Ohji S."/>
            <person name="Katano-Makiyama Y."/>
            <person name="Ichikawa N."/>
            <person name="Kimura A."/>
            <person name="Yamazoe A."/>
            <person name="Fujita N."/>
        </authorList>
    </citation>
    <scope>NUCLEOTIDE SEQUENCE [LARGE SCALE GENOMIC DNA]</scope>
    <source>
        <strain evidence="2 3">NBRC 13935</strain>
    </source>
</reference>
<dbReference type="EMBL" id="BBJS01000061">
    <property type="protein sequence ID" value="GAN15575.1"/>
    <property type="molecule type" value="Genomic_DNA"/>
</dbReference>
<evidence type="ECO:0000256" key="1">
    <source>
        <dbReference type="SAM" id="Phobius"/>
    </source>
</evidence>
<accession>A0A0C9M5L5</accession>
<gene>
    <name evidence="2" type="ORF">SP6_61_00240</name>
</gene>
<keyword evidence="1" id="KW-0812">Transmembrane</keyword>
<comment type="caution">
    <text evidence="2">The sequence shown here is derived from an EMBL/GenBank/DDBJ whole genome shotgun (WGS) entry which is preliminary data.</text>
</comment>
<dbReference type="GeneID" id="78527745"/>
<dbReference type="RefSeq" id="WP_007405574.1">
    <property type="nucleotide sequence ID" value="NZ_BBJS01000061.1"/>
</dbReference>